<comment type="caution">
    <text evidence="1">The sequence shown here is derived from an EMBL/GenBank/DDBJ whole genome shotgun (WGS) entry which is preliminary data.</text>
</comment>
<organism evidence="1 2">
    <name type="scientific">Thiothrix lacustris</name>
    <dbReference type="NCBI Taxonomy" id="525917"/>
    <lineage>
        <taxon>Bacteria</taxon>
        <taxon>Pseudomonadati</taxon>
        <taxon>Pseudomonadota</taxon>
        <taxon>Gammaproteobacteria</taxon>
        <taxon>Thiotrichales</taxon>
        <taxon>Thiotrichaceae</taxon>
        <taxon>Thiothrix</taxon>
    </lineage>
</organism>
<proteinExistence type="predicted"/>
<protein>
    <submittedName>
        <fullName evidence="1">Uncharacterized protein</fullName>
    </submittedName>
</protein>
<gene>
    <name evidence="1" type="ORF">BWK73_04610</name>
</gene>
<name>A0A1Y1QXG6_9GAMM</name>
<dbReference type="AlphaFoldDB" id="A0A1Y1QXG6"/>
<dbReference type="EMBL" id="MTEJ01000007">
    <property type="protein sequence ID" value="OQX16149.1"/>
    <property type="molecule type" value="Genomic_DNA"/>
</dbReference>
<evidence type="ECO:0000313" key="2">
    <source>
        <dbReference type="Proteomes" id="UP000192491"/>
    </source>
</evidence>
<evidence type="ECO:0000313" key="1">
    <source>
        <dbReference type="EMBL" id="OQX16149.1"/>
    </source>
</evidence>
<sequence length="75" mass="8361">METFEEQTAITKKPAAPLTPTGKFTVRAVDGFGDRFKAGRKFTDVPVELEVAEFTERQWADLMADKKLIISAVVD</sequence>
<reference evidence="1 2" key="1">
    <citation type="submission" date="2017-01" db="EMBL/GenBank/DDBJ databases">
        <title>Novel large sulfur bacteria in the metagenomes of groundwater-fed chemosynthetic microbial mats in the Lake Huron basin.</title>
        <authorList>
            <person name="Sharrar A.M."/>
            <person name="Flood B.E."/>
            <person name="Bailey J.V."/>
            <person name="Jones D.S."/>
            <person name="Biddanda B."/>
            <person name="Ruberg S.A."/>
            <person name="Marcus D.N."/>
            <person name="Dick G.J."/>
        </authorList>
    </citation>
    <scope>NUCLEOTIDE SEQUENCE [LARGE SCALE GENOMIC DNA]</scope>
    <source>
        <strain evidence="1">A8</strain>
    </source>
</reference>
<accession>A0A1Y1QXG6</accession>
<dbReference type="Proteomes" id="UP000192491">
    <property type="component" value="Unassembled WGS sequence"/>
</dbReference>